<dbReference type="InterPro" id="IPR014344">
    <property type="entry name" value="XrtA_polysacc_deacetyl"/>
</dbReference>
<dbReference type="Gene3D" id="3.20.20.370">
    <property type="entry name" value="Glycoside hydrolase/deacetylase"/>
    <property type="match status" value="1"/>
</dbReference>
<evidence type="ECO:0000313" key="2">
    <source>
        <dbReference type="EMBL" id="QEA06265.1"/>
    </source>
</evidence>
<accession>A0A5B8RH91</accession>
<dbReference type="NCBIfam" id="TIGR03006">
    <property type="entry name" value="pepcterm_polyde"/>
    <property type="match status" value="1"/>
</dbReference>
<dbReference type="InterPro" id="IPR045235">
    <property type="entry name" value="PuuE_HpPgdA-like"/>
</dbReference>
<dbReference type="Pfam" id="PF01522">
    <property type="entry name" value="Polysacc_deac_1"/>
    <property type="match status" value="1"/>
</dbReference>
<organism evidence="2">
    <name type="scientific">uncultured organism</name>
    <dbReference type="NCBI Taxonomy" id="155900"/>
    <lineage>
        <taxon>unclassified sequences</taxon>
        <taxon>environmental samples</taxon>
    </lineage>
</organism>
<dbReference type="Pfam" id="PF11959">
    <property type="entry name" value="DUF3473"/>
    <property type="match status" value="1"/>
</dbReference>
<feature type="domain" description="NodB homology" evidence="1">
    <location>
        <begin position="33"/>
        <end position="305"/>
    </location>
</feature>
<dbReference type="PROSITE" id="PS51677">
    <property type="entry name" value="NODB"/>
    <property type="match status" value="1"/>
</dbReference>
<dbReference type="InterPro" id="IPR002509">
    <property type="entry name" value="NODB_dom"/>
</dbReference>
<gene>
    <name evidence="2" type="ORF">KBTEX_02596</name>
</gene>
<name>A0A5B8RH91_9ZZZZ</name>
<proteinExistence type="predicted"/>
<dbReference type="GO" id="GO:0005975">
    <property type="term" value="P:carbohydrate metabolic process"/>
    <property type="evidence" value="ECO:0007669"/>
    <property type="project" value="InterPro"/>
</dbReference>
<dbReference type="CDD" id="cd10941">
    <property type="entry name" value="CE4_PuuE_HpPgdA_like_2"/>
    <property type="match status" value="1"/>
</dbReference>
<dbReference type="AlphaFoldDB" id="A0A5B8RH91"/>
<dbReference type="InterPro" id="IPR011330">
    <property type="entry name" value="Glyco_hydro/deAcase_b/a-brl"/>
</dbReference>
<dbReference type="PANTHER" id="PTHR47561">
    <property type="entry name" value="POLYSACCHARIDE DEACETYLASE FAMILY PROTEIN (AFU_ORTHOLOGUE AFUA_6G05030)"/>
    <property type="match status" value="1"/>
</dbReference>
<reference evidence="2" key="1">
    <citation type="submission" date="2019-06" db="EMBL/GenBank/DDBJ databases">
        <authorList>
            <person name="Murdoch R.W."/>
            <person name="Fathepure B."/>
        </authorList>
    </citation>
    <scope>NUCLEOTIDE SEQUENCE</scope>
</reference>
<sequence length="305" mass="34347">MATPMTPDRPRPPPLNAMTIDVEDYFQVAALAGAIAPEDWERWPRRVEANTRRLLDLVERHGVRTTCFVLGWIAERHPALVREIAARGHEIACHGYSHQLVYDQTPARFREETHRARVLLEDQVQRPVVGYRAASYSITPTSRWALDILVEEGFRYDSSIFPIRHDRYGMPGSPRYPHRLTTPAGGEIVEFPLTTWRVLGQSVPVAGGGYFRLLPYPLIARGLRAAAAGGQPTVFYLHPWELDPEQPRVPGLPWRSRLRHYRNLHRTGERLERLLGEISFAPMGDVLAATGLLTEAGGAPCRASA</sequence>
<dbReference type="GO" id="GO:0016810">
    <property type="term" value="F:hydrolase activity, acting on carbon-nitrogen (but not peptide) bonds"/>
    <property type="evidence" value="ECO:0007669"/>
    <property type="project" value="InterPro"/>
</dbReference>
<dbReference type="InterPro" id="IPR022560">
    <property type="entry name" value="DUF3473"/>
</dbReference>
<dbReference type="PANTHER" id="PTHR47561:SF1">
    <property type="entry name" value="POLYSACCHARIDE DEACETYLASE FAMILY PROTEIN (AFU_ORTHOLOGUE AFUA_6G05030)"/>
    <property type="match status" value="1"/>
</dbReference>
<protein>
    <recommendedName>
        <fullName evidence="1">NodB homology domain-containing protein</fullName>
    </recommendedName>
</protein>
<evidence type="ECO:0000259" key="1">
    <source>
        <dbReference type="PROSITE" id="PS51677"/>
    </source>
</evidence>
<dbReference type="SUPFAM" id="SSF88713">
    <property type="entry name" value="Glycoside hydrolase/deacetylase"/>
    <property type="match status" value="1"/>
</dbReference>
<dbReference type="EMBL" id="MN079133">
    <property type="protein sequence ID" value="QEA06265.1"/>
    <property type="molecule type" value="Genomic_DNA"/>
</dbReference>